<keyword evidence="5" id="KW-1185">Reference proteome</keyword>
<name>A0A9X3YHP3_9GAMM</name>
<dbReference type="GO" id="GO:0000160">
    <property type="term" value="P:phosphorelay signal transduction system"/>
    <property type="evidence" value="ECO:0007669"/>
    <property type="project" value="InterPro"/>
</dbReference>
<dbReference type="InterPro" id="IPR036388">
    <property type="entry name" value="WH-like_DNA-bd_sf"/>
</dbReference>
<dbReference type="Pfam" id="PF00486">
    <property type="entry name" value="Trans_reg_C"/>
    <property type="match status" value="1"/>
</dbReference>
<keyword evidence="1 2" id="KW-0238">DNA-binding</keyword>
<evidence type="ECO:0000256" key="1">
    <source>
        <dbReference type="ARBA" id="ARBA00023125"/>
    </source>
</evidence>
<proteinExistence type="predicted"/>
<comment type="caution">
    <text evidence="4">The sequence shown here is derived from an EMBL/GenBank/DDBJ whole genome shotgun (WGS) entry which is preliminary data.</text>
</comment>
<evidence type="ECO:0000259" key="3">
    <source>
        <dbReference type="PROSITE" id="PS51755"/>
    </source>
</evidence>
<dbReference type="Proteomes" id="UP001139971">
    <property type="component" value="Unassembled WGS sequence"/>
</dbReference>
<reference evidence="4" key="1">
    <citation type="submission" date="2023-02" db="EMBL/GenBank/DDBJ databases">
        <title>Tahibacter soli sp. nov. isolated from soil.</title>
        <authorList>
            <person name="Baek J.H."/>
            <person name="Lee J.K."/>
            <person name="Choi D.G."/>
            <person name="Jeon C.O."/>
        </authorList>
    </citation>
    <scope>NUCLEOTIDE SEQUENCE</scope>
    <source>
        <strain evidence="4">BL</strain>
    </source>
</reference>
<dbReference type="GO" id="GO:0003677">
    <property type="term" value="F:DNA binding"/>
    <property type="evidence" value="ECO:0007669"/>
    <property type="project" value="UniProtKB-UniRule"/>
</dbReference>
<evidence type="ECO:0000313" key="5">
    <source>
        <dbReference type="Proteomes" id="UP001139971"/>
    </source>
</evidence>
<dbReference type="SUPFAM" id="SSF46894">
    <property type="entry name" value="C-terminal effector domain of the bipartite response regulators"/>
    <property type="match status" value="1"/>
</dbReference>
<sequence length="905" mass="97889">MSEPTLPWPPEARELRLGDLIVDLRYRRVVLHGTATELPQRPFDLLCLLIAEPYLLHSRNELFQRVWKGAVVEDANLSQSVWLVRNALGEPAKTWLRTVAKGGYVFEPPMPVEVVSERTVPAPTATAAVGRSGPRVRPLLLAAAFALAAAVLVVKVLAPRLAHTEAGPARVVLLDAEGDKSTAATPRHWASALMRAWLEWKLSREPGVVVVDAPRLADGDEGSSGQVHIVLLSAVAQPGDAATVRLRAHLAGVEPQRDFAVTAPLADVAARVDTLARDIVAALVARPVAHDEPPLALDAEAAQHYVEALALRDARRPADAVRAFDRVLQSAPRFSLARVQQAELLGDLGRLGAAREQLALAADWIARLPPVAADIVTAQRLMIQRDYAEAVAAYEKLTQRYPMQPTYAIRFARALLAAGRADDALRALTPIDWSLQPTALRVDALLARGEAEVGSNALERAVQDAERADTIAARAGWSRQRGLAQFLAARASMLAGRAGVDDRFERAANQFDAAGDRLGALRVRMYGETRRRESDGERLRSLLEEARAAGNIELEVFGLRAESLRRAYRGEFAQTRELIARATAVAETSGDPRDLSVLGFEALQADVYLADYAAAERRLEALGEAPLQGLVRIAVGKLAVALAVRQGRYDAAAAALAHYRTQPGDEAEFGAVEVELLLRRVDLAAARLAAERCAASETETTALTCSVQLAIVARLGGDPAAALAQLDAIRARLEALRDDTNRWELESLYARERSRAGDPVGAEPMLAALRERLRTRDMPGVYVETLLSSAETALRLDRVDEAAQWLADARMRMPAGDWLARVRAETVDAIVRHRRGDADAFAALAALADEARTRGDALAELFALTIPAQARGVDLPPRAIELAARSGIRGVSARAELQSRPTGAR</sequence>
<organism evidence="4 5">
    <name type="scientific">Tahibacter soli</name>
    <dbReference type="NCBI Taxonomy" id="2983605"/>
    <lineage>
        <taxon>Bacteria</taxon>
        <taxon>Pseudomonadati</taxon>
        <taxon>Pseudomonadota</taxon>
        <taxon>Gammaproteobacteria</taxon>
        <taxon>Lysobacterales</taxon>
        <taxon>Rhodanobacteraceae</taxon>
        <taxon>Tahibacter</taxon>
    </lineage>
</organism>
<evidence type="ECO:0000313" key="4">
    <source>
        <dbReference type="EMBL" id="MDC8012487.1"/>
    </source>
</evidence>
<dbReference type="RefSeq" id="WP_263542032.1">
    <property type="nucleotide sequence ID" value="NZ_JAOVZO020000009.1"/>
</dbReference>
<dbReference type="InterPro" id="IPR001867">
    <property type="entry name" value="OmpR/PhoB-type_DNA-bd"/>
</dbReference>
<dbReference type="PROSITE" id="PS51755">
    <property type="entry name" value="OMPR_PHOB"/>
    <property type="match status" value="1"/>
</dbReference>
<dbReference type="SMART" id="SM00862">
    <property type="entry name" value="Trans_reg_C"/>
    <property type="match status" value="1"/>
</dbReference>
<evidence type="ECO:0000256" key="2">
    <source>
        <dbReference type="PROSITE-ProRule" id="PRU01091"/>
    </source>
</evidence>
<dbReference type="InterPro" id="IPR016032">
    <property type="entry name" value="Sig_transdc_resp-reg_C-effctor"/>
</dbReference>
<accession>A0A9X3YHP3</accession>
<dbReference type="SUPFAM" id="SSF48452">
    <property type="entry name" value="TPR-like"/>
    <property type="match status" value="1"/>
</dbReference>
<dbReference type="AlphaFoldDB" id="A0A9X3YHP3"/>
<dbReference type="EMBL" id="JAOVZO020000009">
    <property type="protein sequence ID" value="MDC8012487.1"/>
    <property type="molecule type" value="Genomic_DNA"/>
</dbReference>
<feature type="DNA-binding region" description="OmpR/PhoB-type" evidence="2">
    <location>
        <begin position="12"/>
        <end position="108"/>
    </location>
</feature>
<dbReference type="Gene3D" id="1.10.10.10">
    <property type="entry name" value="Winged helix-like DNA-binding domain superfamily/Winged helix DNA-binding domain"/>
    <property type="match status" value="1"/>
</dbReference>
<feature type="domain" description="OmpR/PhoB-type" evidence="3">
    <location>
        <begin position="12"/>
        <end position="108"/>
    </location>
</feature>
<gene>
    <name evidence="4" type="ORF">OD750_008000</name>
</gene>
<protein>
    <submittedName>
        <fullName evidence="4">Tetratricopeptide repeat protein</fullName>
    </submittedName>
</protein>
<dbReference type="InterPro" id="IPR011990">
    <property type="entry name" value="TPR-like_helical_dom_sf"/>
</dbReference>
<dbReference type="GO" id="GO:0006355">
    <property type="term" value="P:regulation of DNA-templated transcription"/>
    <property type="evidence" value="ECO:0007669"/>
    <property type="project" value="InterPro"/>
</dbReference>
<dbReference type="Gene3D" id="1.25.40.10">
    <property type="entry name" value="Tetratricopeptide repeat domain"/>
    <property type="match status" value="1"/>
</dbReference>